<comment type="caution">
    <text evidence="1">The sequence shown here is derived from an EMBL/GenBank/DDBJ whole genome shotgun (WGS) entry which is preliminary data.</text>
</comment>
<protein>
    <submittedName>
        <fullName evidence="1">Uncharacterized protein</fullName>
    </submittedName>
</protein>
<proteinExistence type="predicted"/>
<reference evidence="1" key="1">
    <citation type="journal article" date="2014" name="Front. Microbiol.">
        <title>High frequency of phylogenetically diverse reductive dehalogenase-homologous genes in deep subseafloor sedimentary metagenomes.</title>
        <authorList>
            <person name="Kawai M."/>
            <person name="Futagami T."/>
            <person name="Toyoda A."/>
            <person name="Takaki Y."/>
            <person name="Nishi S."/>
            <person name="Hori S."/>
            <person name="Arai W."/>
            <person name="Tsubouchi T."/>
            <person name="Morono Y."/>
            <person name="Uchiyama I."/>
            <person name="Ito T."/>
            <person name="Fujiyama A."/>
            <person name="Inagaki F."/>
            <person name="Takami H."/>
        </authorList>
    </citation>
    <scope>NUCLEOTIDE SEQUENCE</scope>
    <source>
        <strain evidence="1">Expedition CK06-06</strain>
    </source>
</reference>
<dbReference type="InterPro" id="IPR011990">
    <property type="entry name" value="TPR-like_helical_dom_sf"/>
</dbReference>
<dbReference type="AlphaFoldDB" id="X1MWM1"/>
<dbReference type="EMBL" id="BARV01016043">
    <property type="protein sequence ID" value="GAI22416.1"/>
    <property type="molecule type" value="Genomic_DNA"/>
</dbReference>
<name>X1MWM1_9ZZZZ</name>
<gene>
    <name evidence="1" type="ORF">S06H3_27625</name>
</gene>
<feature type="non-terminal residue" evidence="1">
    <location>
        <position position="1"/>
    </location>
</feature>
<evidence type="ECO:0000313" key="1">
    <source>
        <dbReference type="EMBL" id="GAI22416.1"/>
    </source>
</evidence>
<dbReference type="SUPFAM" id="SSF48452">
    <property type="entry name" value="TPR-like"/>
    <property type="match status" value="1"/>
</dbReference>
<accession>X1MWM1</accession>
<organism evidence="1">
    <name type="scientific">marine sediment metagenome</name>
    <dbReference type="NCBI Taxonomy" id="412755"/>
    <lineage>
        <taxon>unclassified sequences</taxon>
        <taxon>metagenomes</taxon>
        <taxon>ecological metagenomes</taxon>
    </lineage>
</organism>
<sequence>LNTDMPNLIRVPVNPSASETERIDAVLARCDGEYIAIVPSGFAVKGMRVENSLYALINSSVSGEGFELEGSTDTLWAVVVRKSDLQCARRSFPDLPVRQSLKAAGIVLRRPKFEELPFLFDNLLLEAQLAEKNGSWAQAARMFEYIADHHQNRLLMRARAAKAFFKAGDHARAAELSCELNQQRPTVDTLLLEAKVKREKKIFVSAIELLKRAEQILEGKELLWT</sequence>